<evidence type="ECO:0000313" key="8">
    <source>
        <dbReference type="Proteomes" id="UP001652582"/>
    </source>
</evidence>
<dbReference type="Pfam" id="PF00135">
    <property type="entry name" value="COesterase"/>
    <property type="match status" value="1"/>
</dbReference>
<keyword evidence="5" id="KW-0325">Glycoprotein</keyword>
<evidence type="ECO:0000256" key="5">
    <source>
        <dbReference type="ARBA" id="ARBA00023180"/>
    </source>
</evidence>
<protein>
    <recommendedName>
        <fullName evidence="6">Carboxylic ester hydrolase</fullName>
        <ecNumber evidence="6">3.1.1.-</ecNumber>
    </recommendedName>
</protein>
<keyword evidence="6" id="KW-0732">Signal</keyword>
<name>A0ABM3M553_BICAN</name>
<dbReference type="PROSITE" id="PS00122">
    <property type="entry name" value="CARBOXYLESTERASE_B_1"/>
    <property type="match status" value="1"/>
</dbReference>
<accession>A0ABM3M553</accession>
<dbReference type="GeneID" id="128199682"/>
<comment type="similarity">
    <text evidence="1 6">Belongs to the type-B carboxylesterase/lipase family.</text>
</comment>
<reference evidence="9" key="1">
    <citation type="submission" date="2025-08" db="UniProtKB">
        <authorList>
            <consortium name="RefSeq"/>
        </authorList>
    </citation>
    <scope>IDENTIFICATION</scope>
</reference>
<dbReference type="InterPro" id="IPR019826">
    <property type="entry name" value="Carboxylesterase_B_AS"/>
</dbReference>
<evidence type="ECO:0000256" key="4">
    <source>
        <dbReference type="ARBA" id="ARBA00023157"/>
    </source>
</evidence>
<feature type="domain" description="Carboxylesterase type B" evidence="7">
    <location>
        <begin position="27"/>
        <end position="524"/>
    </location>
</feature>
<gene>
    <name evidence="9" type="primary">LOC128199682</name>
</gene>
<dbReference type="EC" id="3.1.1.-" evidence="6"/>
<evidence type="ECO:0000256" key="1">
    <source>
        <dbReference type="ARBA" id="ARBA00005964"/>
    </source>
</evidence>
<dbReference type="Gene3D" id="3.40.50.1820">
    <property type="entry name" value="alpha/beta hydrolase"/>
    <property type="match status" value="1"/>
</dbReference>
<dbReference type="PANTHER" id="PTHR43142:SF1">
    <property type="entry name" value="CARBOXYLIC ESTER HYDROLASE"/>
    <property type="match status" value="1"/>
</dbReference>
<proteinExistence type="inferred from homology"/>
<keyword evidence="8" id="KW-1185">Reference proteome</keyword>
<dbReference type="PANTHER" id="PTHR43142">
    <property type="entry name" value="CARBOXYLIC ESTER HYDROLASE"/>
    <property type="match status" value="1"/>
</dbReference>
<dbReference type="RefSeq" id="XP_052746192.1">
    <property type="nucleotide sequence ID" value="XM_052890232.1"/>
</dbReference>
<keyword evidence="3 6" id="KW-0378">Hydrolase</keyword>
<feature type="signal peptide" evidence="6">
    <location>
        <begin position="1"/>
        <end position="22"/>
    </location>
</feature>
<sequence length="544" mass="61242">MLNRLNMWWLVFAVVCVGVCQGQERLDPLVQTSLGLVRGQRAEDGDYYMFLGIPYGKVDENNPFGVASPHPIYEDIFDANDDSAICPQVSAGAAVGTLDCLRVNVFVPTTATSQNKLPVLVYIYGGSYQTGYGSRHQYGPKYLIPHDVIVVHINYRLGPYGFLCLGIPEVPGNQGIKDQLIALRWIKENIDSFGGDSAKITIMGESAGAGSVELHLLSKQEKLYSKAILHSGTTLKPKGVYDTDETPALQMADKLGYPTQDVYEAVDFLSQVDINLVIGAYSALGFTLRACVEKPMDGIESIITEYPVNLNVPKVKGMPILVGYNNREALRTDKSNPSDYFKSPTYFRDILALCFNVDDDFEEFVDMVRSFYIGDEELTEEVRPNIIDFETDYHFNFPVERAIEKYLQSEPENLFQYLFSYEGGRNVMKNLLNITQKGVAHADELGYLFEMSAHESTPTEADQLMIDRMTTLWTNFVKYGDPTPQTTELLPIKWLPGTNATANYLDMDSVLTMKKKPFKERLTFLKLFFKTNHNRLIGLNTNYN</sequence>
<evidence type="ECO:0000256" key="6">
    <source>
        <dbReference type="RuleBase" id="RU361235"/>
    </source>
</evidence>
<dbReference type="Proteomes" id="UP001652582">
    <property type="component" value="Chromosome 27"/>
</dbReference>
<dbReference type="InterPro" id="IPR002018">
    <property type="entry name" value="CarbesteraseB"/>
</dbReference>
<dbReference type="SUPFAM" id="SSF53474">
    <property type="entry name" value="alpha/beta-Hydrolases"/>
    <property type="match status" value="1"/>
</dbReference>
<evidence type="ECO:0000259" key="7">
    <source>
        <dbReference type="Pfam" id="PF00135"/>
    </source>
</evidence>
<organism evidence="8 9">
    <name type="scientific">Bicyclus anynana</name>
    <name type="common">Squinting bush brown butterfly</name>
    <dbReference type="NCBI Taxonomy" id="110368"/>
    <lineage>
        <taxon>Eukaryota</taxon>
        <taxon>Metazoa</taxon>
        <taxon>Ecdysozoa</taxon>
        <taxon>Arthropoda</taxon>
        <taxon>Hexapoda</taxon>
        <taxon>Insecta</taxon>
        <taxon>Pterygota</taxon>
        <taxon>Neoptera</taxon>
        <taxon>Endopterygota</taxon>
        <taxon>Lepidoptera</taxon>
        <taxon>Glossata</taxon>
        <taxon>Ditrysia</taxon>
        <taxon>Papilionoidea</taxon>
        <taxon>Nymphalidae</taxon>
        <taxon>Satyrinae</taxon>
        <taxon>Satyrini</taxon>
        <taxon>Mycalesina</taxon>
        <taxon>Bicyclus</taxon>
    </lineage>
</organism>
<evidence type="ECO:0000256" key="2">
    <source>
        <dbReference type="ARBA" id="ARBA00022487"/>
    </source>
</evidence>
<keyword evidence="2" id="KW-0719">Serine esterase</keyword>
<evidence type="ECO:0000313" key="9">
    <source>
        <dbReference type="RefSeq" id="XP_052746192.1"/>
    </source>
</evidence>
<evidence type="ECO:0000256" key="3">
    <source>
        <dbReference type="ARBA" id="ARBA00022801"/>
    </source>
</evidence>
<feature type="chain" id="PRO_5044968041" description="Carboxylic ester hydrolase" evidence="6">
    <location>
        <begin position="23"/>
        <end position="544"/>
    </location>
</feature>
<dbReference type="InterPro" id="IPR029058">
    <property type="entry name" value="AB_hydrolase_fold"/>
</dbReference>
<keyword evidence="4" id="KW-1015">Disulfide bond</keyword>